<dbReference type="GO" id="GO:0000340">
    <property type="term" value="F:RNA 7-methylguanosine cap binding"/>
    <property type="evidence" value="ECO:0007669"/>
    <property type="project" value="InterPro"/>
</dbReference>
<evidence type="ECO:0000256" key="1">
    <source>
        <dbReference type="SAM" id="MobiDB-lite"/>
    </source>
</evidence>
<organism evidence="2 3">
    <name type="scientific">Agrocybe pediades</name>
    <dbReference type="NCBI Taxonomy" id="84607"/>
    <lineage>
        <taxon>Eukaryota</taxon>
        <taxon>Fungi</taxon>
        <taxon>Dikarya</taxon>
        <taxon>Basidiomycota</taxon>
        <taxon>Agaricomycotina</taxon>
        <taxon>Agaricomycetes</taxon>
        <taxon>Agaricomycetidae</taxon>
        <taxon>Agaricales</taxon>
        <taxon>Agaricineae</taxon>
        <taxon>Strophariaceae</taxon>
        <taxon>Agrocybe</taxon>
    </lineage>
</organism>
<dbReference type="AlphaFoldDB" id="A0A8H4VN75"/>
<feature type="compositionally biased region" description="Basic and acidic residues" evidence="1">
    <location>
        <begin position="384"/>
        <end position="405"/>
    </location>
</feature>
<reference evidence="2 3" key="1">
    <citation type="submission" date="2019-12" db="EMBL/GenBank/DDBJ databases">
        <authorList>
            <person name="Floudas D."/>
            <person name="Bentzer J."/>
            <person name="Ahren D."/>
            <person name="Johansson T."/>
            <person name="Persson P."/>
            <person name="Tunlid A."/>
        </authorList>
    </citation>
    <scope>NUCLEOTIDE SEQUENCE [LARGE SCALE GENOMIC DNA]</scope>
    <source>
        <strain evidence="2 3">CBS 102.39</strain>
    </source>
</reference>
<name>A0A8H4VN75_9AGAR</name>
<sequence>MDIYPEEAAPQELSAGLSYDDTIAYEAQLPTEAERAATEADMSSSFASRISRSKVYLLEDSSTSATRTGTSGKRKHGGEGEDAEVAEMEEDEEMDPDSIYRGNAIFLNGSPIAHLPTARIFAYAKHFDAYPFGLEWVNDNTCVLVFERRKEAQKAFSRLQKSADEQPDMDDCITARAFPVALWPPEERINETLGKGPGLKGVIRMRWARRDDVKKKGAMKESQFYRKHGSTAGKELYDGRDMPPPKRRRRDDVDDDARRAQLDDELDQFLAEDNSDEEKARTLDVLPEDAAEDDVPASPPSKMRSDYIATDGRTLLERTSLIRVHDSDEVRLDLASRITAPLPRRSRQPRGRGGERDGFAATVEDAADLSYQTLSDRLQPPTTEKLEWGPDQSERRRNGRERDGLRINGASESDDRRRRRRGGGGDRDRERERERDGERERRPARGTRTAERPRKTQQELDDELDAFLRGS</sequence>
<dbReference type="Proteomes" id="UP000521872">
    <property type="component" value="Unassembled WGS sequence"/>
</dbReference>
<comment type="caution">
    <text evidence="2">The sequence shown here is derived from an EMBL/GenBank/DDBJ whole genome shotgun (WGS) entry which is preliminary data.</text>
</comment>
<evidence type="ECO:0000313" key="2">
    <source>
        <dbReference type="EMBL" id="KAF4616153.1"/>
    </source>
</evidence>
<dbReference type="Pfam" id="PF10309">
    <property type="entry name" value="NCBP3"/>
    <property type="match status" value="1"/>
</dbReference>
<protein>
    <recommendedName>
        <fullName evidence="4">Chromatin target of PRMT1 protein C-terminal domain-containing protein</fullName>
    </recommendedName>
</protein>
<feature type="region of interest" description="Disordered" evidence="1">
    <location>
        <begin position="218"/>
        <end position="305"/>
    </location>
</feature>
<feature type="compositionally biased region" description="Acidic residues" evidence="1">
    <location>
        <begin position="286"/>
        <end position="295"/>
    </location>
</feature>
<dbReference type="GO" id="GO:0003729">
    <property type="term" value="F:mRNA binding"/>
    <property type="evidence" value="ECO:0007669"/>
    <property type="project" value="InterPro"/>
</dbReference>
<feature type="compositionally biased region" description="Low complexity" evidence="1">
    <location>
        <begin position="61"/>
        <end position="71"/>
    </location>
</feature>
<gene>
    <name evidence="2" type="ORF">D9613_011449</name>
</gene>
<dbReference type="InterPro" id="IPR019416">
    <property type="entry name" value="NCBP3"/>
</dbReference>
<keyword evidence="3" id="KW-1185">Reference proteome</keyword>
<evidence type="ECO:0000313" key="3">
    <source>
        <dbReference type="Proteomes" id="UP000521872"/>
    </source>
</evidence>
<feature type="compositionally biased region" description="Basic and acidic residues" evidence="1">
    <location>
        <begin position="235"/>
        <end position="262"/>
    </location>
</feature>
<accession>A0A8H4VN75</accession>
<feature type="compositionally biased region" description="Basic and acidic residues" evidence="1">
    <location>
        <begin position="423"/>
        <end position="458"/>
    </location>
</feature>
<feature type="region of interest" description="Disordered" evidence="1">
    <location>
        <begin position="341"/>
        <end position="471"/>
    </location>
</feature>
<dbReference type="EMBL" id="JAACJL010000032">
    <property type="protein sequence ID" value="KAF4616153.1"/>
    <property type="molecule type" value="Genomic_DNA"/>
</dbReference>
<feature type="compositionally biased region" description="Polar residues" evidence="1">
    <location>
        <begin position="370"/>
        <end position="382"/>
    </location>
</feature>
<evidence type="ECO:0008006" key="4">
    <source>
        <dbReference type="Google" id="ProtNLM"/>
    </source>
</evidence>
<proteinExistence type="predicted"/>
<feature type="region of interest" description="Disordered" evidence="1">
    <location>
        <begin position="60"/>
        <end position="87"/>
    </location>
</feature>